<proteinExistence type="predicted"/>
<evidence type="ECO:0000256" key="1">
    <source>
        <dbReference type="SAM" id="MobiDB-lite"/>
    </source>
</evidence>
<organism evidence="4 5">
    <name type="scientific">Escallonia herrerae</name>
    <dbReference type="NCBI Taxonomy" id="1293975"/>
    <lineage>
        <taxon>Eukaryota</taxon>
        <taxon>Viridiplantae</taxon>
        <taxon>Streptophyta</taxon>
        <taxon>Embryophyta</taxon>
        <taxon>Tracheophyta</taxon>
        <taxon>Spermatophyta</taxon>
        <taxon>Magnoliopsida</taxon>
        <taxon>eudicotyledons</taxon>
        <taxon>Gunneridae</taxon>
        <taxon>Pentapetalae</taxon>
        <taxon>asterids</taxon>
        <taxon>campanulids</taxon>
        <taxon>Escalloniales</taxon>
        <taxon>Escalloniaceae</taxon>
        <taxon>Escallonia</taxon>
    </lineage>
</organism>
<dbReference type="Proteomes" id="UP001188597">
    <property type="component" value="Unassembled WGS sequence"/>
</dbReference>
<keyword evidence="2" id="KW-1133">Transmembrane helix</keyword>
<dbReference type="Pfam" id="PF00481">
    <property type="entry name" value="PP2C"/>
    <property type="match status" value="2"/>
</dbReference>
<dbReference type="PROSITE" id="PS51746">
    <property type="entry name" value="PPM_2"/>
    <property type="match status" value="1"/>
</dbReference>
<reference evidence="4" key="1">
    <citation type="submission" date="2022-12" db="EMBL/GenBank/DDBJ databases">
        <title>Draft genome assemblies for two species of Escallonia (Escalloniales).</title>
        <authorList>
            <person name="Chanderbali A."/>
            <person name="Dervinis C."/>
            <person name="Anghel I."/>
            <person name="Soltis D."/>
            <person name="Soltis P."/>
            <person name="Zapata F."/>
        </authorList>
    </citation>
    <scope>NUCLEOTIDE SEQUENCE</scope>
    <source>
        <strain evidence="4">UCBG64.0493</strain>
        <tissue evidence="4">Leaf</tissue>
    </source>
</reference>
<dbReference type="SUPFAM" id="SSF81606">
    <property type="entry name" value="PP2C-like"/>
    <property type="match status" value="2"/>
</dbReference>
<name>A0AA89AHX2_9ASTE</name>
<feature type="compositionally biased region" description="Basic and acidic residues" evidence="1">
    <location>
        <begin position="642"/>
        <end position="657"/>
    </location>
</feature>
<gene>
    <name evidence="4" type="ORF">RJ639_017877</name>
</gene>
<keyword evidence="5" id="KW-1185">Reference proteome</keyword>
<dbReference type="SMART" id="SM00332">
    <property type="entry name" value="PP2Cc"/>
    <property type="match status" value="1"/>
</dbReference>
<dbReference type="EMBL" id="JAVXUP010002536">
    <property type="protein sequence ID" value="KAK3002747.1"/>
    <property type="molecule type" value="Genomic_DNA"/>
</dbReference>
<feature type="region of interest" description="Disordered" evidence="1">
    <location>
        <begin position="132"/>
        <end position="170"/>
    </location>
</feature>
<dbReference type="InterPro" id="IPR001932">
    <property type="entry name" value="PPM-type_phosphatase-like_dom"/>
</dbReference>
<accession>A0AA89AHX2</accession>
<dbReference type="InterPro" id="IPR015655">
    <property type="entry name" value="PP2C"/>
</dbReference>
<comment type="caution">
    <text evidence="4">The sequence shown here is derived from an EMBL/GenBank/DDBJ whole genome shotgun (WGS) entry which is preliminary data.</text>
</comment>
<dbReference type="AlphaFoldDB" id="A0AA89AHX2"/>
<evidence type="ECO:0000313" key="5">
    <source>
        <dbReference type="Proteomes" id="UP001188597"/>
    </source>
</evidence>
<feature type="compositionally biased region" description="Polar residues" evidence="1">
    <location>
        <begin position="628"/>
        <end position="639"/>
    </location>
</feature>
<sequence length="702" mass="78204">MEIQSQRGIPPNPVCKRKELKEKGKSSRRSAVYALYPFEHYHAFVNYSLFLQRVLPISVFYIVLLVALEGLLGLFCLEIEGDLTVDYSLIRGIFLARVVTDPSIENRGCDCVAGLECLLNIIRALKMGSCLSSESRSPLPNSPTATLGVRKRKSSRKRPGSRNSSFDYRREEQLHRVPGRMFLNGSSDVASMFTQQGKKGTNQDAMIVWENFGSRTDTVFCGVFDGHGPYGHMVAKRVRDSLPLKLSAHWEVNIKSDDVLRGISLNTTGSMRCEETSFISADEESRASIDVEETEKQAELFQTLKESFLKAFKVMDRELRMYTNIDCFCSGTTAVTMVKQGQDLVIGNVGDSRAILGTRDKDNSLIPVQLTVDLKPNLPGLSASLYLSLFICLSIYVCILTRSRVYIFFNEISAHCLDDPSERKLFQLILPKIGSRLNYMYMAAHPSHYLLLKSVLKNFTAEAERIRKCRGRVFALQDEPEVARVWLPNNDSPGLAMARAFGDFCLKDFGLISVPEISYRRLTEKDEFVVLATDGIWDVLTNKEVVDIVASAPAHSFAARALVESAVRAWRCKYPTSKVDDCAVVCLFFDSDSNNVSTASTIKTKDKIASEHIILSSEKEDLAEPTGLNRSGTVRTGQETVGEERNEESVDGGKEEAGVNAEWGKDWSALDGVSRVNTLLTLPRFVPGKEEKHSGAGTKTHK</sequence>
<dbReference type="PANTHER" id="PTHR47992">
    <property type="entry name" value="PROTEIN PHOSPHATASE"/>
    <property type="match status" value="1"/>
</dbReference>
<dbReference type="Gene3D" id="3.60.40.10">
    <property type="entry name" value="PPM-type phosphatase domain"/>
    <property type="match status" value="2"/>
</dbReference>
<dbReference type="CDD" id="cd00143">
    <property type="entry name" value="PP2Cc"/>
    <property type="match status" value="1"/>
</dbReference>
<feature type="region of interest" description="Disordered" evidence="1">
    <location>
        <begin position="620"/>
        <end position="663"/>
    </location>
</feature>
<protein>
    <recommendedName>
        <fullName evidence="3">PPM-type phosphatase domain-containing protein</fullName>
    </recommendedName>
</protein>
<dbReference type="InterPro" id="IPR036457">
    <property type="entry name" value="PPM-type-like_dom_sf"/>
</dbReference>
<feature type="compositionally biased region" description="Basic residues" evidence="1">
    <location>
        <begin position="149"/>
        <end position="160"/>
    </location>
</feature>
<feature type="transmembrane region" description="Helical" evidence="2">
    <location>
        <begin position="54"/>
        <end position="75"/>
    </location>
</feature>
<feature type="domain" description="PPM-type phosphatase" evidence="3">
    <location>
        <begin position="189"/>
        <end position="589"/>
    </location>
</feature>
<evidence type="ECO:0000313" key="4">
    <source>
        <dbReference type="EMBL" id="KAK3002747.1"/>
    </source>
</evidence>
<evidence type="ECO:0000256" key="2">
    <source>
        <dbReference type="SAM" id="Phobius"/>
    </source>
</evidence>
<keyword evidence="2" id="KW-0472">Membrane</keyword>
<dbReference type="GO" id="GO:0004722">
    <property type="term" value="F:protein serine/threonine phosphatase activity"/>
    <property type="evidence" value="ECO:0007669"/>
    <property type="project" value="InterPro"/>
</dbReference>
<evidence type="ECO:0000259" key="3">
    <source>
        <dbReference type="PROSITE" id="PS51746"/>
    </source>
</evidence>
<keyword evidence="2" id="KW-0812">Transmembrane</keyword>
<feature type="compositionally biased region" description="Polar residues" evidence="1">
    <location>
        <begin position="132"/>
        <end position="145"/>
    </location>
</feature>